<dbReference type="Pfam" id="PF02770">
    <property type="entry name" value="Acyl-CoA_dh_M"/>
    <property type="match status" value="1"/>
</dbReference>
<evidence type="ECO:0000259" key="14">
    <source>
        <dbReference type="Pfam" id="PF02770"/>
    </source>
</evidence>
<dbReference type="EC" id="1.14.14.21" evidence="9"/>
<comment type="subcellular location">
    <subcellularLocation>
        <location evidence="1">Cytoplasm</location>
    </subcellularLocation>
</comment>
<evidence type="ECO:0000256" key="6">
    <source>
        <dbReference type="ARBA" id="ARBA00023033"/>
    </source>
</evidence>
<dbReference type="Gene3D" id="2.40.110.10">
    <property type="entry name" value="Butyryl-CoA Dehydrogenase, subunit A, domain 2"/>
    <property type="match status" value="1"/>
</dbReference>
<evidence type="ECO:0000256" key="8">
    <source>
        <dbReference type="ARBA" id="ARBA00034317"/>
    </source>
</evidence>
<feature type="domain" description="Acyl-CoA dehydrogenase/oxidase N-terminal" evidence="15">
    <location>
        <begin position="43"/>
        <end position="136"/>
    </location>
</feature>
<feature type="domain" description="Acyl-CoA dehydrogenase C-terminal" evidence="16">
    <location>
        <begin position="258"/>
        <end position="393"/>
    </location>
</feature>
<keyword evidence="6" id="KW-0503">Monooxygenase</keyword>
<comment type="catalytic activity">
    <reaction evidence="12">
        <text>dibenzothiophene 5-oxide + FMNH2 + O2 = dibenzothiophene 5,5-dioxide + FMN + H2O + H(+)</text>
        <dbReference type="Rhea" id="RHEA:49080"/>
        <dbReference type="ChEBI" id="CHEBI:15377"/>
        <dbReference type="ChEBI" id="CHEBI:15378"/>
        <dbReference type="ChEBI" id="CHEBI:15379"/>
        <dbReference type="ChEBI" id="CHEBI:23683"/>
        <dbReference type="ChEBI" id="CHEBI:57618"/>
        <dbReference type="ChEBI" id="CHEBI:58210"/>
        <dbReference type="ChEBI" id="CHEBI:90356"/>
    </reaction>
</comment>
<evidence type="ECO:0000256" key="9">
    <source>
        <dbReference type="ARBA" id="ARBA00034328"/>
    </source>
</evidence>
<keyword evidence="3" id="KW-0288">FMN</keyword>
<comment type="pathway">
    <text evidence="7">Sulfur metabolism; dibenzothiophene degradation.</text>
</comment>
<sequence>MSAATSLFAPDPHVGPAGALHRLASPPISYDELAQRFRPIFARIAEGAIAWEQSRALAFEAVTWLREAGFGALRIPQAYGGLGASLPQAFRLLIELGEADSNLPQIFRAHFAFVEERLNGRDEADRQRWFSLIVDGALFGAAMAEKTEGTETTVTLTKDGDHWLLDGYKFYSTGTIYATWIVAVALEGTEYVSLVLPTTAPGVVIEDDWDGFGQRLTGSGTTRFNRVEIRADQILRRISVEQPPKTSYIIAYYQLFHLAALAGIARAVLKDAIEFTRAKTRTFAVPGKSSPRHDPLVQSVIGRLASLSFTADTLVEGVADAIEDSYQSALNGQDATELYTSANIKAYQAQQIVIEQVLEATTLLFEIGGASAVSETRRLDRYWRNARTLASHNPAIQRERAIGDYWLNGTPPVGVLQAVIQSEAQAKNATDTSALNP</sequence>
<dbReference type="GO" id="GO:0005737">
    <property type="term" value="C:cytoplasm"/>
    <property type="evidence" value="ECO:0007669"/>
    <property type="project" value="UniProtKB-SubCell"/>
</dbReference>
<evidence type="ECO:0000256" key="1">
    <source>
        <dbReference type="ARBA" id="ARBA00004496"/>
    </source>
</evidence>
<evidence type="ECO:0000259" key="16">
    <source>
        <dbReference type="Pfam" id="PF08028"/>
    </source>
</evidence>
<dbReference type="InterPro" id="IPR046373">
    <property type="entry name" value="Acyl-CoA_Oxase/DH_mid-dom_sf"/>
</dbReference>
<reference evidence="17 18" key="1">
    <citation type="journal article" date="2019" name="Syst. Appl. Microbiol.">
        <title>Microvirga tunisiensis sp. nov., a root nodule symbiotic bacterium isolated from Lupinus micranthus and L. luteus grown in Northern Tunisia.</title>
        <authorList>
            <person name="Msaddak A."/>
            <person name="Rejili M."/>
            <person name="Duran D."/>
            <person name="Mars M."/>
            <person name="Palacios J.M."/>
            <person name="Ruiz-Argueso T."/>
            <person name="Rey L."/>
            <person name="Imperial J."/>
        </authorList>
    </citation>
    <scope>NUCLEOTIDE SEQUENCE [LARGE SCALE GENOMIC DNA]</scope>
    <source>
        <strain evidence="17 18">Lmie10</strain>
    </source>
</reference>
<evidence type="ECO:0000259" key="15">
    <source>
        <dbReference type="Pfam" id="PF02771"/>
    </source>
</evidence>
<comment type="catalytic activity">
    <reaction evidence="13">
        <text>dibenzothiophene + 2 FMNH2 + 2 O2 = dibenzothiophene 5,5-dioxide + 2 FMN + 2 H2O + 2 H(+)</text>
        <dbReference type="Rhea" id="RHEA:49072"/>
        <dbReference type="ChEBI" id="CHEBI:15377"/>
        <dbReference type="ChEBI" id="CHEBI:15378"/>
        <dbReference type="ChEBI" id="CHEBI:15379"/>
        <dbReference type="ChEBI" id="CHEBI:23681"/>
        <dbReference type="ChEBI" id="CHEBI:57618"/>
        <dbReference type="ChEBI" id="CHEBI:58210"/>
        <dbReference type="ChEBI" id="CHEBI:90356"/>
        <dbReference type="EC" id="1.14.14.21"/>
    </reaction>
</comment>
<dbReference type="AlphaFoldDB" id="A0A5N7MAN2"/>
<dbReference type="Proteomes" id="UP000403266">
    <property type="component" value="Unassembled WGS sequence"/>
</dbReference>
<dbReference type="EMBL" id="VOSK01000002">
    <property type="protein sequence ID" value="MPR23915.1"/>
    <property type="molecule type" value="Genomic_DNA"/>
</dbReference>
<dbReference type="Gene3D" id="1.10.540.10">
    <property type="entry name" value="Acyl-CoA dehydrogenase/oxidase, N-terminal domain"/>
    <property type="match status" value="1"/>
</dbReference>
<dbReference type="InterPro" id="IPR013786">
    <property type="entry name" value="AcylCoA_DH/ox_N"/>
</dbReference>
<dbReference type="InterPro" id="IPR036250">
    <property type="entry name" value="AcylCo_DH-like_C"/>
</dbReference>
<evidence type="ECO:0000313" key="17">
    <source>
        <dbReference type="EMBL" id="MPR23915.1"/>
    </source>
</evidence>
<dbReference type="InterPro" id="IPR009100">
    <property type="entry name" value="AcylCoA_DH/oxidase_NM_dom_sf"/>
</dbReference>
<keyword evidence="4" id="KW-0547">Nucleotide-binding</keyword>
<dbReference type="SUPFAM" id="SSF47203">
    <property type="entry name" value="Acyl-CoA dehydrogenase C-terminal domain-like"/>
    <property type="match status" value="1"/>
</dbReference>
<evidence type="ECO:0000256" key="12">
    <source>
        <dbReference type="ARBA" id="ARBA00048445"/>
    </source>
</evidence>
<evidence type="ECO:0000256" key="7">
    <source>
        <dbReference type="ARBA" id="ARBA00034307"/>
    </source>
</evidence>
<keyword evidence="18" id="KW-1185">Reference proteome</keyword>
<evidence type="ECO:0000256" key="11">
    <source>
        <dbReference type="ARBA" id="ARBA00047859"/>
    </source>
</evidence>
<dbReference type="InterPro" id="IPR037069">
    <property type="entry name" value="AcylCoA_DH/ox_N_sf"/>
</dbReference>
<dbReference type="PIRSF" id="PIRSF016578">
    <property type="entry name" value="HsaA"/>
    <property type="match status" value="1"/>
</dbReference>
<dbReference type="GO" id="GO:0006552">
    <property type="term" value="P:L-leucine catabolic process"/>
    <property type="evidence" value="ECO:0007669"/>
    <property type="project" value="TreeGrafter"/>
</dbReference>
<dbReference type="RefSeq" id="WP_152708831.1">
    <property type="nucleotide sequence ID" value="NZ_VOSJ01000002.1"/>
</dbReference>
<dbReference type="Pfam" id="PF08028">
    <property type="entry name" value="Acyl-CoA_dh_2"/>
    <property type="match status" value="1"/>
</dbReference>
<evidence type="ECO:0000256" key="4">
    <source>
        <dbReference type="ARBA" id="ARBA00022741"/>
    </source>
</evidence>
<dbReference type="CDD" id="cd01163">
    <property type="entry name" value="DszC"/>
    <property type="match status" value="1"/>
</dbReference>
<comment type="caution">
    <text evidence="17">The sequence shown here is derived from an EMBL/GenBank/DDBJ whole genome shotgun (WGS) entry which is preliminary data.</text>
</comment>
<evidence type="ECO:0000256" key="5">
    <source>
        <dbReference type="ARBA" id="ARBA00023002"/>
    </source>
</evidence>
<comment type="similarity">
    <text evidence="8">Belongs to the DszC flavin monooxygenase family.</text>
</comment>
<dbReference type="OrthoDB" id="6184213at2"/>
<name>A0A5N7MAN2_9HYPH</name>
<dbReference type="InterPro" id="IPR006091">
    <property type="entry name" value="Acyl-CoA_Oxase/DH_mid-dom"/>
</dbReference>
<feature type="domain" description="Acyl-CoA oxidase/dehydrogenase middle" evidence="14">
    <location>
        <begin position="142"/>
        <end position="227"/>
    </location>
</feature>
<dbReference type="SUPFAM" id="SSF56645">
    <property type="entry name" value="Acyl-CoA dehydrogenase NM domain-like"/>
    <property type="match status" value="1"/>
</dbReference>
<gene>
    <name evidence="17" type="ORF">FS320_01440</name>
</gene>
<proteinExistence type="inferred from homology"/>
<evidence type="ECO:0000256" key="10">
    <source>
        <dbReference type="ARBA" id="ARBA00034345"/>
    </source>
</evidence>
<keyword evidence="2" id="KW-0285">Flavoprotein</keyword>
<dbReference type="Pfam" id="PF02771">
    <property type="entry name" value="Acyl-CoA_dh_N"/>
    <property type="match status" value="1"/>
</dbReference>
<dbReference type="GO" id="GO:0004497">
    <property type="term" value="F:monooxygenase activity"/>
    <property type="evidence" value="ECO:0007669"/>
    <property type="project" value="UniProtKB-KW"/>
</dbReference>
<dbReference type="GO" id="GO:0050660">
    <property type="term" value="F:flavin adenine dinucleotide binding"/>
    <property type="evidence" value="ECO:0007669"/>
    <property type="project" value="InterPro"/>
</dbReference>
<evidence type="ECO:0000256" key="2">
    <source>
        <dbReference type="ARBA" id="ARBA00022630"/>
    </source>
</evidence>
<dbReference type="Gene3D" id="1.20.140.10">
    <property type="entry name" value="Butyryl-CoA Dehydrogenase, subunit A, domain 3"/>
    <property type="match status" value="1"/>
</dbReference>
<evidence type="ECO:0000256" key="3">
    <source>
        <dbReference type="ARBA" id="ARBA00022643"/>
    </source>
</evidence>
<protein>
    <recommendedName>
        <fullName evidence="10">Dibenzothiophene monooxygenase</fullName>
        <ecNumber evidence="9">1.14.14.21</ecNumber>
    </recommendedName>
</protein>
<dbReference type="GO" id="GO:0008470">
    <property type="term" value="F:3-methylbutanoyl-CoA dehydrogenase activity"/>
    <property type="evidence" value="ECO:0007669"/>
    <property type="project" value="TreeGrafter"/>
</dbReference>
<accession>A0A5N7MAN2</accession>
<keyword evidence="5" id="KW-0560">Oxidoreductase</keyword>
<comment type="catalytic activity">
    <reaction evidence="11">
        <text>dibenzothiophene + FMNH2 + O2 = dibenzothiophene 5-oxide + FMN + H2O + H(+)</text>
        <dbReference type="Rhea" id="RHEA:49076"/>
        <dbReference type="ChEBI" id="CHEBI:15377"/>
        <dbReference type="ChEBI" id="CHEBI:15378"/>
        <dbReference type="ChEBI" id="CHEBI:15379"/>
        <dbReference type="ChEBI" id="CHEBI:23681"/>
        <dbReference type="ChEBI" id="CHEBI:23683"/>
        <dbReference type="ChEBI" id="CHEBI:57618"/>
        <dbReference type="ChEBI" id="CHEBI:58210"/>
    </reaction>
</comment>
<organism evidence="17 18">
    <name type="scientific">Microvirga tunisiensis</name>
    <dbReference type="NCBI Taxonomy" id="2108360"/>
    <lineage>
        <taxon>Bacteria</taxon>
        <taxon>Pseudomonadati</taxon>
        <taxon>Pseudomonadota</taxon>
        <taxon>Alphaproteobacteria</taxon>
        <taxon>Hyphomicrobiales</taxon>
        <taxon>Methylobacteriaceae</taxon>
        <taxon>Microvirga</taxon>
    </lineage>
</organism>
<dbReference type="PANTHER" id="PTHR43884:SF12">
    <property type="entry name" value="ISOVALERYL-COA DEHYDROGENASE, MITOCHONDRIAL-RELATED"/>
    <property type="match status" value="1"/>
</dbReference>
<evidence type="ECO:0000313" key="18">
    <source>
        <dbReference type="Proteomes" id="UP000403266"/>
    </source>
</evidence>
<evidence type="ECO:0000256" key="13">
    <source>
        <dbReference type="ARBA" id="ARBA00049456"/>
    </source>
</evidence>
<dbReference type="InterPro" id="IPR013107">
    <property type="entry name" value="Acyl-CoA_DH_C"/>
</dbReference>
<dbReference type="PANTHER" id="PTHR43884">
    <property type="entry name" value="ACYL-COA DEHYDROGENASE"/>
    <property type="match status" value="1"/>
</dbReference>